<dbReference type="SUPFAM" id="SSF49373">
    <property type="entry name" value="Invasin/intimin cell-adhesion fragments"/>
    <property type="match status" value="2"/>
</dbReference>
<dbReference type="SMART" id="SM00635">
    <property type="entry name" value="BID_2"/>
    <property type="match status" value="2"/>
</dbReference>
<name>A0ABR7MYB3_9FIRM</name>
<keyword evidence="4" id="KW-1185">Reference proteome</keyword>
<evidence type="ECO:0000313" key="4">
    <source>
        <dbReference type="Proteomes" id="UP000606193"/>
    </source>
</evidence>
<comment type="caution">
    <text evidence="3">The sequence shown here is derived from an EMBL/GenBank/DDBJ whole genome shotgun (WGS) entry which is preliminary data.</text>
</comment>
<evidence type="ECO:0000256" key="1">
    <source>
        <dbReference type="SAM" id="SignalP"/>
    </source>
</evidence>
<dbReference type="RefSeq" id="WP_118679447.1">
    <property type="nucleotide sequence ID" value="NZ_JACRSX010000001.1"/>
</dbReference>
<gene>
    <name evidence="3" type="ORF">H8704_01800</name>
</gene>
<feature type="domain" description="BIG2" evidence="2">
    <location>
        <begin position="37"/>
        <end position="115"/>
    </location>
</feature>
<feature type="signal peptide" evidence="1">
    <location>
        <begin position="1"/>
        <end position="25"/>
    </location>
</feature>
<evidence type="ECO:0000313" key="3">
    <source>
        <dbReference type="EMBL" id="MBC8561375.1"/>
    </source>
</evidence>
<reference evidence="3 4" key="1">
    <citation type="submission" date="2020-08" db="EMBL/GenBank/DDBJ databases">
        <title>Genome public.</title>
        <authorList>
            <person name="Liu C."/>
            <person name="Sun Q."/>
        </authorList>
    </citation>
    <scope>NUCLEOTIDE SEQUENCE [LARGE SCALE GENOMIC DNA]</scope>
    <source>
        <strain evidence="3 4">NSJ-37</strain>
    </source>
</reference>
<feature type="chain" id="PRO_5045203293" description="BIG2 domain-containing protein" evidence="1">
    <location>
        <begin position="26"/>
        <end position="215"/>
    </location>
</feature>
<dbReference type="Proteomes" id="UP000606193">
    <property type="component" value="Unassembled WGS sequence"/>
</dbReference>
<keyword evidence="1" id="KW-0732">Signal</keyword>
<accession>A0ABR7MYB3</accession>
<organism evidence="3 4">
    <name type="scientific">Jutongia huaianensis</name>
    <dbReference type="NCBI Taxonomy" id="2763668"/>
    <lineage>
        <taxon>Bacteria</taxon>
        <taxon>Bacillati</taxon>
        <taxon>Bacillota</taxon>
        <taxon>Clostridia</taxon>
        <taxon>Lachnospirales</taxon>
        <taxon>Lachnospiraceae</taxon>
        <taxon>Jutongia</taxon>
    </lineage>
</organism>
<dbReference type="EMBL" id="JACRSX010000001">
    <property type="protein sequence ID" value="MBC8561375.1"/>
    <property type="molecule type" value="Genomic_DNA"/>
</dbReference>
<dbReference type="InterPro" id="IPR008964">
    <property type="entry name" value="Invasin/intimin_cell_adhesion"/>
</dbReference>
<feature type="domain" description="BIG2" evidence="2">
    <location>
        <begin position="129"/>
        <end position="205"/>
    </location>
</feature>
<sequence>MRRKITYPAIVFLLLFSLMTDTASASTQKNRSRKKEAQAPYTLNMTTSDLLLGDSFILTVNGTTEESVTFKSSSSDVVSVEPEDDSISCKCTGETVGNATITVKIKEKGFLFFNSTATTLTCKVTVSPKASSIQFNRRQRRMAPNTKRKVRVTLRPSITTEVPVFSSSDPKIARVNAAQKIVAKAPGIAVITATIQNGNTATCRVIVSDRSKRSD</sequence>
<dbReference type="Gene3D" id="2.60.40.1080">
    <property type="match status" value="2"/>
</dbReference>
<evidence type="ECO:0000259" key="2">
    <source>
        <dbReference type="SMART" id="SM00635"/>
    </source>
</evidence>
<protein>
    <recommendedName>
        <fullName evidence="2">BIG2 domain-containing protein</fullName>
    </recommendedName>
</protein>
<dbReference type="InterPro" id="IPR003343">
    <property type="entry name" value="Big_2"/>
</dbReference>
<proteinExistence type="predicted"/>